<dbReference type="SMART" id="SM00487">
    <property type="entry name" value="DEXDc"/>
    <property type="match status" value="1"/>
</dbReference>
<dbReference type="CDD" id="cd17989">
    <property type="entry name" value="DEXHc_HrpA"/>
    <property type="match status" value="1"/>
</dbReference>
<dbReference type="PROSITE" id="PS51194">
    <property type="entry name" value="HELICASE_CTER"/>
    <property type="match status" value="1"/>
</dbReference>
<dbReference type="InterPro" id="IPR048333">
    <property type="entry name" value="HA2_WH"/>
</dbReference>
<dbReference type="Proteomes" id="UP001465153">
    <property type="component" value="Unassembled WGS sequence"/>
</dbReference>
<dbReference type="Gene3D" id="1.20.120.1080">
    <property type="match status" value="1"/>
</dbReference>
<dbReference type="RefSeq" id="WP_353301427.1">
    <property type="nucleotide sequence ID" value="NZ_BAABWN010000001.1"/>
</dbReference>
<dbReference type="Pfam" id="PF07717">
    <property type="entry name" value="OB_NTP_bind"/>
    <property type="match status" value="1"/>
</dbReference>
<dbReference type="EMBL" id="BAABWN010000001">
    <property type="protein sequence ID" value="GAA6166514.1"/>
    <property type="molecule type" value="Genomic_DNA"/>
</dbReference>
<evidence type="ECO:0000259" key="5">
    <source>
        <dbReference type="PROSITE" id="PS51192"/>
    </source>
</evidence>
<dbReference type="InterPro" id="IPR011545">
    <property type="entry name" value="DEAD/DEAH_box_helicase_dom"/>
</dbReference>
<protein>
    <submittedName>
        <fullName evidence="7">ATP-dependent RNA helicase HrpA</fullName>
    </submittedName>
</protein>
<dbReference type="Pfam" id="PF00270">
    <property type="entry name" value="DEAD"/>
    <property type="match status" value="1"/>
</dbReference>
<dbReference type="Pfam" id="PF00271">
    <property type="entry name" value="Helicase_C"/>
    <property type="match status" value="1"/>
</dbReference>
<dbReference type="NCBIfam" id="NF008348">
    <property type="entry name" value="PRK11131.1"/>
    <property type="match status" value="1"/>
</dbReference>
<dbReference type="InterPro" id="IPR001650">
    <property type="entry name" value="Helicase_C-like"/>
</dbReference>
<dbReference type="NCBIfam" id="TIGR01967">
    <property type="entry name" value="DEAH_box_HrpA"/>
    <property type="match status" value="1"/>
</dbReference>
<keyword evidence="1" id="KW-0547">Nucleotide-binding</keyword>
<evidence type="ECO:0000313" key="8">
    <source>
        <dbReference type="Proteomes" id="UP001465153"/>
    </source>
</evidence>
<dbReference type="CDD" id="cd18791">
    <property type="entry name" value="SF2_C_RHA"/>
    <property type="match status" value="1"/>
</dbReference>
<dbReference type="InterPro" id="IPR011709">
    <property type="entry name" value="DEAD-box_helicase_OB_fold"/>
</dbReference>
<dbReference type="Pfam" id="PF11898">
    <property type="entry name" value="DUF3418"/>
    <property type="match status" value="1"/>
</dbReference>
<evidence type="ECO:0000256" key="4">
    <source>
        <dbReference type="ARBA" id="ARBA00022840"/>
    </source>
</evidence>
<comment type="caution">
    <text evidence="7">The sequence shown here is derived from an EMBL/GenBank/DDBJ whole genome shotgun (WGS) entry which is preliminary data.</text>
</comment>
<dbReference type="SMART" id="SM00382">
    <property type="entry name" value="AAA"/>
    <property type="match status" value="1"/>
</dbReference>
<keyword evidence="3 7" id="KW-0347">Helicase</keyword>
<name>A0ABQ0A4D8_9GAMM</name>
<accession>A0ABQ0A4D8</accession>
<reference evidence="7 8" key="1">
    <citation type="submission" date="2024-04" db="EMBL/GenBank/DDBJ databases">
        <title>Draft genome sequence of Sessilibacter corallicola NBRC 116591.</title>
        <authorList>
            <person name="Miyakawa T."/>
            <person name="Kusuya Y."/>
            <person name="Miura T."/>
        </authorList>
    </citation>
    <scope>NUCLEOTIDE SEQUENCE [LARGE SCALE GENOMIC DNA]</scope>
    <source>
        <strain evidence="7 8">KU-00831-HH</strain>
    </source>
</reference>
<dbReference type="PANTHER" id="PTHR18934:SF99">
    <property type="entry name" value="ATP-DEPENDENT RNA HELICASE DHX37-RELATED"/>
    <property type="match status" value="1"/>
</dbReference>
<feature type="domain" description="Helicase ATP-binding" evidence="5">
    <location>
        <begin position="85"/>
        <end position="248"/>
    </location>
</feature>
<evidence type="ECO:0000259" key="6">
    <source>
        <dbReference type="PROSITE" id="PS51194"/>
    </source>
</evidence>
<dbReference type="InterPro" id="IPR010222">
    <property type="entry name" value="RNA_helicase_HrpA"/>
</dbReference>
<dbReference type="PROSITE" id="PS51192">
    <property type="entry name" value="HELICASE_ATP_BIND_1"/>
    <property type="match status" value="1"/>
</dbReference>
<dbReference type="Pfam" id="PF21010">
    <property type="entry name" value="HA2_C"/>
    <property type="match status" value="1"/>
</dbReference>
<evidence type="ECO:0000256" key="3">
    <source>
        <dbReference type="ARBA" id="ARBA00022806"/>
    </source>
</evidence>
<gene>
    <name evidence="7" type="primary">hrpA</name>
    <name evidence="7" type="ORF">NBRC116591_03240</name>
</gene>
<keyword evidence="4" id="KW-0067">ATP-binding</keyword>
<evidence type="ECO:0000256" key="1">
    <source>
        <dbReference type="ARBA" id="ARBA00022741"/>
    </source>
</evidence>
<dbReference type="SUPFAM" id="SSF52540">
    <property type="entry name" value="P-loop containing nucleoside triphosphate hydrolases"/>
    <property type="match status" value="1"/>
</dbReference>
<dbReference type="InterPro" id="IPR003593">
    <property type="entry name" value="AAA+_ATPase"/>
</dbReference>
<dbReference type="Gene3D" id="3.40.50.300">
    <property type="entry name" value="P-loop containing nucleotide triphosphate hydrolases"/>
    <property type="match status" value="2"/>
</dbReference>
<dbReference type="GO" id="GO:0004386">
    <property type="term" value="F:helicase activity"/>
    <property type="evidence" value="ECO:0007669"/>
    <property type="project" value="UniProtKB-KW"/>
</dbReference>
<dbReference type="InterPro" id="IPR027417">
    <property type="entry name" value="P-loop_NTPase"/>
</dbReference>
<sequence>MSKPDIDVSKPEFDDVLSQDYFKLKRLWSDIQSRRNSGKPFDKVVAKLEALTSQSQAALEHKINHKPEINFPENLPISERREEIAKAISEHQVVVLAGETGSGKTTQLPKICLELGRGVRGVIGHTQPRRLAASTVAARIADELNVELGEGVGYQVRFNDISNEHTYIKLMTDGILLAEIQNDRYLNRYDTIIIDEAHERSLNIDFLLGYLKSILPKRPDLKVIITSATIDLERFSKHFHDAPIIEVSGRTYPVDVLYRPMHEDMDDQYQGIVSAVDELLQQERAAGASARGGDFLVFLSGEREIRETALALRKADFPHLEVLPLYARLSLAEQNKIFNKTRGRRIVLSTNVAETSVTVPGIRYVIDPGFARISRYSYRTKIQRLPIEAISQASANQRKGRCGRVSEGICVRLYDEADFDGRSEFTDAEILRTNLASVILQMLQLRLGDINDFPFIDPPDRRLISDGYNLLRELKAVDANNRVTDLGRKIARLPVDPRLGAIIYAAEKNNSLKEILIITSALAVQDPRERPADKQQASDEKHRRFWQEDSDFLAYLALWNYVEEQRQELSQNQLRKRLQKEFISYLRMREWRDIHHQLRVSCKQLGFKENTEEASFQSVHESLLVGLLDYIGQKSDSNDYLGTRNRKFNIFPGSSQFKKRPQWLVAGELLETARLYAHNIGKIEPEWALKAAKHLIKKHHFEPHYDSKRGQVMAFERITLFGLTLVEKQRVNYAEINPKEAREVFIRSALVEGRYVDGNRNRKKNPAKPGEFYRHNTQLIRDVIDLEAKSRRKDILVDDEVLYQFYDERVGEDAVNLTSFETWRKKAEEKNPKLLFLTQEQLMLHEAANITEAQFPNHINWSGMEFKLSYHFQPGSVDDGVSAHVPVAMLHQIPEFVVQWVVPGLLKEKCVALVKALPKQWRKNFVPVPSFVDRALLNMIPANKPVTEELAKQLFRLTQVEIPKDAWGDIQLDNYYRMNIKVVDDRGKLIEQSRDLTALREKYRENIQQTIQTAGQDVEQKGLTTWDFGELAKSKKLKRKGTSIEAFPALVDDGDSVSLKMHDNPHEANLLSLRGCVRLVMLKEASTVKYLRKELLKGKDIGLTMTSLAGREATAEDIISATIRQVIFKDGLVRTQEEFESVLENSRVDIVPRAMAIEGILYQLLANIVGIRKTLKSNKNALAFTWAASDVNQQLNTLIYPDFLFDTPFEQFSQYPRYIKAIEMRLEKAPLDVQRDRRFLNEVNEHWQRYQELLESKGKVWCAANDLLQQYRWQIEELRVSLFAQTLKTSQPVSSKRLEKQWQEILVNL</sequence>
<proteinExistence type="predicted"/>
<dbReference type="SMART" id="SM00847">
    <property type="entry name" value="HA2"/>
    <property type="match status" value="1"/>
</dbReference>
<evidence type="ECO:0000256" key="2">
    <source>
        <dbReference type="ARBA" id="ARBA00022801"/>
    </source>
</evidence>
<keyword evidence="2" id="KW-0378">Hydrolase</keyword>
<organism evidence="7 8">
    <name type="scientific">Sessilibacter corallicola</name>
    <dbReference type="NCBI Taxonomy" id="2904075"/>
    <lineage>
        <taxon>Bacteria</taxon>
        <taxon>Pseudomonadati</taxon>
        <taxon>Pseudomonadota</taxon>
        <taxon>Gammaproteobacteria</taxon>
        <taxon>Cellvibrionales</taxon>
        <taxon>Cellvibrionaceae</taxon>
        <taxon>Sessilibacter</taxon>
    </lineage>
</organism>
<evidence type="ECO:0000313" key="7">
    <source>
        <dbReference type="EMBL" id="GAA6166514.1"/>
    </source>
</evidence>
<dbReference type="InterPro" id="IPR024590">
    <property type="entry name" value="HrpA_C"/>
</dbReference>
<keyword evidence="8" id="KW-1185">Reference proteome</keyword>
<dbReference type="PANTHER" id="PTHR18934">
    <property type="entry name" value="ATP-DEPENDENT RNA HELICASE"/>
    <property type="match status" value="1"/>
</dbReference>
<dbReference type="Pfam" id="PF04408">
    <property type="entry name" value="WHD_HA2"/>
    <property type="match status" value="1"/>
</dbReference>
<dbReference type="InterPro" id="IPR014001">
    <property type="entry name" value="Helicase_ATP-bd"/>
</dbReference>
<feature type="domain" description="Helicase C-terminal" evidence="6">
    <location>
        <begin position="271"/>
        <end position="446"/>
    </location>
</feature>
<dbReference type="InterPro" id="IPR007502">
    <property type="entry name" value="Helicase-assoc_dom"/>
</dbReference>
<dbReference type="SMART" id="SM00490">
    <property type="entry name" value="HELICc"/>
    <property type="match status" value="1"/>
</dbReference>